<name>A0A926JVH1_9FLAO</name>
<dbReference type="Gene3D" id="2.60.120.200">
    <property type="match status" value="1"/>
</dbReference>
<comment type="caution">
    <text evidence="1">The sequence shown here is derived from an EMBL/GenBank/DDBJ whole genome shotgun (WGS) entry which is preliminary data.</text>
</comment>
<sequence length="354" mass="40270">MCRKTNCFPLFFCLLLIYYSCSEDDKIEKREVNLDCLYQKLDIMTSTLDTAAIGEEDGMYPQENADALLQSVDELELGISQGLAGHFTLQYEADNYCNTANKAIAEFRNSLQLTLPPGTPAELIVYGIDQKGRIEFGSNPVFGGDDAFTVEAWLKYDENFFESGIGDFIATFDNSGQPQEGWMINFLGDNLRATLGMGPQESRVLEFGNPYPKTYGQWNHIAMVYDQSLSEGQLRMYVNGELFFSKTNDIYNDGGELQLYQPNTRNYNMWAFQEPTDQSRCMTGHIKKFRFWNSAMSVQQINSLMHSDVSGNEADLECAWDFTMVPEDDENITDKTGKHIAKIVGEYKWKPIEN</sequence>
<dbReference type="AlphaFoldDB" id="A0A926JVH1"/>
<evidence type="ECO:0000313" key="1">
    <source>
        <dbReference type="EMBL" id="MBC9798328.1"/>
    </source>
</evidence>
<dbReference type="GO" id="GO:0005975">
    <property type="term" value="P:carbohydrate metabolic process"/>
    <property type="evidence" value="ECO:0007669"/>
    <property type="project" value="UniProtKB-ARBA"/>
</dbReference>
<evidence type="ECO:0000313" key="2">
    <source>
        <dbReference type="Proteomes" id="UP000653730"/>
    </source>
</evidence>
<dbReference type="SUPFAM" id="SSF49899">
    <property type="entry name" value="Concanavalin A-like lectins/glucanases"/>
    <property type="match status" value="1"/>
</dbReference>
<dbReference type="Pfam" id="PF13385">
    <property type="entry name" value="Laminin_G_3"/>
    <property type="match status" value="1"/>
</dbReference>
<dbReference type="EMBL" id="JACVDC010000105">
    <property type="protein sequence ID" value="MBC9798328.1"/>
    <property type="molecule type" value="Genomic_DNA"/>
</dbReference>
<gene>
    <name evidence="1" type="ORF">IBL28_20340</name>
</gene>
<dbReference type="InterPro" id="IPR013320">
    <property type="entry name" value="ConA-like_dom_sf"/>
</dbReference>
<protein>
    <submittedName>
        <fullName evidence="1">DUF4972 domain-containing protein</fullName>
    </submittedName>
</protein>
<dbReference type="GO" id="GO:0004553">
    <property type="term" value="F:hydrolase activity, hydrolyzing O-glycosyl compounds"/>
    <property type="evidence" value="ECO:0007669"/>
    <property type="project" value="UniProtKB-ARBA"/>
</dbReference>
<organism evidence="1 2">
    <name type="scientific">Sinomicrobium weinanense</name>
    <dbReference type="NCBI Taxonomy" id="2842200"/>
    <lineage>
        <taxon>Bacteria</taxon>
        <taxon>Pseudomonadati</taxon>
        <taxon>Bacteroidota</taxon>
        <taxon>Flavobacteriia</taxon>
        <taxon>Flavobacteriales</taxon>
        <taxon>Flavobacteriaceae</taxon>
        <taxon>Sinomicrobium</taxon>
    </lineage>
</organism>
<dbReference type="Proteomes" id="UP000653730">
    <property type="component" value="Unassembled WGS sequence"/>
</dbReference>
<proteinExistence type="predicted"/>
<keyword evidence="2" id="KW-1185">Reference proteome</keyword>
<accession>A0A926JVH1</accession>
<reference evidence="1 2" key="1">
    <citation type="submission" date="2020-09" db="EMBL/GenBank/DDBJ databases">
        <title>Sinomicrobium weinanense sp. nov., a halophilic bacteria isolated from saline-alkali soil.</title>
        <authorList>
            <person name="Wu P."/>
            <person name="Ren H."/>
            <person name="Mei Y."/>
            <person name="Liang Y."/>
            <person name="Chen Z."/>
        </authorList>
    </citation>
    <scope>NUCLEOTIDE SEQUENCE [LARGE SCALE GENOMIC DNA]</scope>
    <source>
        <strain evidence="1 2">FJxs</strain>
    </source>
</reference>